<organism evidence="1">
    <name type="scientific">Strombidium inclinatum</name>
    <dbReference type="NCBI Taxonomy" id="197538"/>
    <lineage>
        <taxon>Eukaryota</taxon>
        <taxon>Sar</taxon>
        <taxon>Alveolata</taxon>
        <taxon>Ciliophora</taxon>
        <taxon>Intramacronucleata</taxon>
        <taxon>Spirotrichea</taxon>
        <taxon>Oligotrichia</taxon>
        <taxon>Strombidiidae</taxon>
        <taxon>Strombidium</taxon>
    </lineage>
</organism>
<protein>
    <submittedName>
        <fullName evidence="1">Uncharacterized protein</fullName>
    </submittedName>
</protein>
<accession>A0A7S3ITL7</accession>
<gene>
    <name evidence="1" type="ORF">SINC0208_LOCUS11749</name>
</gene>
<evidence type="ECO:0000313" key="1">
    <source>
        <dbReference type="EMBL" id="CAE0331116.1"/>
    </source>
</evidence>
<reference evidence="1" key="1">
    <citation type="submission" date="2021-01" db="EMBL/GenBank/DDBJ databases">
        <authorList>
            <person name="Corre E."/>
            <person name="Pelletier E."/>
            <person name="Niang G."/>
            <person name="Scheremetjew M."/>
            <person name="Finn R."/>
            <person name="Kale V."/>
            <person name="Holt S."/>
            <person name="Cochrane G."/>
            <person name="Meng A."/>
            <person name="Brown T."/>
            <person name="Cohen L."/>
        </authorList>
    </citation>
    <scope>NUCLEOTIDE SEQUENCE</scope>
    <source>
        <strain evidence="1">S3</strain>
    </source>
</reference>
<proteinExistence type="predicted"/>
<sequence>MPLYGVPVLTEHLKSLQEALVLILLPPTLLQLFNFLRRFLTLAGIRTYRNYVLDFHPPIWSLLTEILLERVDEVVGLLIEFLSFNLLSMFDLILSAFTLPTAVDSDNHLQLSAPSEVGSVLQ</sequence>
<name>A0A7S3ITL7_9SPIT</name>
<dbReference type="EMBL" id="HBIH01029185">
    <property type="protein sequence ID" value="CAE0331116.1"/>
    <property type="molecule type" value="Transcribed_RNA"/>
</dbReference>
<dbReference type="AlphaFoldDB" id="A0A7S3ITL7"/>